<dbReference type="STRING" id="1549748.WH95_06545"/>
<dbReference type="InterPro" id="IPR002937">
    <property type="entry name" value="Amino_oxidase"/>
</dbReference>
<sequence>MNRLPLVIIGGGLSGLYLAYRLAQQGENFLLLEARDRLGGRIKTSTPFDLGPTWFWPGQRHMMDLVQELDLQIFEQQNTGDILYEDPTVFSERLSGNQYKMISYRIQGGISSLINRLQVQVPTPHILLNHKAISVEKQTDTIEITAEKNDGVRKFTCENVIFALPPRLVESTIQFVPELNQNIRKDMRAIPTWMAGHAKTLIRFQRPFWKDHNLSGQVFSRIGPMMEIHDASSPNNNYALFGFLGGSGTQRQTLGETQLKYLITEQIQRLFGNTTPQPLEIIIKDWSQDPFTATVKDMEPLKAHPHYRKPESLKDLWSGQINFIGSELAPSEGGYLEGALIAAEEFLKEMSVKMRNT</sequence>
<dbReference type="InterPro" id="IPR036188">
    <property type="entry name" value="FAD/NAD-bd_sf"/>
</dbReference>
<keyword evidence="4" id="KW-1185">Reference proteome</keyword>
<comment type="caution">
    <text evidence="3">The sequence shown here is derived from an EMBL/GenBank/DDBJ whole genome shotgun (WGS) entry which is preliminary data.</text>
</comment>
<evidence type="ECO:0000313" key="4">
    <source>
        <dbReference type="Proteomes" id="UP000034491"/>
    </source>
</evidence>
<dbReference type="SUPFAM" id="SSF54373">
    <property type="entry name" value="FAD-linked reductases, C-terminal domain"/>
    <property type="match status" value="1"/>
</dbReference>
<dbReference type="Pfam" id="PF13450">
    <property type="entry name" value="NAD_binding_8"/>
    <property type="match status" value="1"/>
</dbReference>
<dbReference type="AlphaFoldDB" id="A0A0M2R654"/>
<dbReference type="InterPro" id="IPR050703">
    <property type="entry name" value="Flavin_MAO"/>
</dbReference>
<dbReference type="PANTHER" id="PTHR43563:SF14">
    <property type="entry name" value="AMINE OXIDASE"/>
    <property type="match status" value="1"/>
</dbReference>
<protein>
    <recommendedName>
        <fullName evidence="2">Amine oxidase domain-containing protein</fullName>
    </recommendedName>
</protein>
<dbReference type="RefSeq" id="WP_046504728.1">
    <property type="nucleotide sequence ID" value="NZ_LANI01000004.1"/>
</dbReference>
<organism evidence="3 4">
    <name type="scientific">Kiloniella litopenaei</name>
    <dbReference type="NCBI Taxonomy" id="1549748"/>
    <lineage>
        <taxon>Bacteria</taxon>
        <taxon>Pseudomonadati</taxon>
        <taxon>Pseudomonadota</taxon>
        <taxon>Alphaproteobacteria</taxon>
        <taxon>Rhodospirillales</taxon>
        <taxon>Kiloniellaceae</taxon>
        <taxon>Kiloniella</taxon>
    </lineage>
</organism>
<evidence type="ECO:0000259" key="2">
    <source>
        <dbReference type="Pfam" id="PF01593"/>
    </source>
</evidence>
<dbReference type="OrthoDB" id="337830at2"/>
<proteinExistence type="inferred from homology"/>
<comment type="similarity">
    <text evidence="1">Belongs to the flavin monoamine oxidase family.</text>
</comment>
<dbReference type="Proteomes" id="UP000034491">
    <property type="component" value="Unassembled WGS sequence"/>
</dbReference>
<evidence type="ECO:0000256" key="1">
    <source>
        <dbReference type="ARBA" id="ARBA00005995"/>
    </source>
</evidence>
<accession>A0A0M2R654</accession>
<dbReference type="Pfam" id="PF01593">
    <property type="entry name" value="Amino_oxidase"/>
    <property type="match status" value="1"/>
</dbReference>
<gene>
    <name evidence="3" type="ORF">WH95_06545</name>
</gene>
<dbReference type="SUPFAM" id="SSF51905">
    <property type="entry name" value="FAD/NAD(P)-binding domain"/>
    <property type="match status" value="1"/>
</dbReference>
<feature type="domain" description="Amine oxidase" evidence="2">
    <location>
        <begin position="98"/>
        <end position="343"/>
    </location>
</feature>
<dbReference type="PANTHER" id="PTHR43563">
    <property type="entry name" value="AMINE OXIDASE"/>
    <property type="match status" value="1"/>
</dbReference>
<evidence type="ECO:0000313" key="3">
    <source>
        <dbReference type="EMBL" id="KKJ77367.1"/>
    </source>
</evidence>
<dbReference type="GO" id="GO:0016491">
    <property type="term" value="F:oxidoreductase activity"/>
    <property type="evidence" value="ECO:0007669"/>
    <property type="project" value="InterPro"/>
</dbReference>
<dbReference type="Gene3D" id="3.50.50.60">
    <property type="entry name" value="FAD/NAD(P)-binding domain"/>
    <property type="match status" value="2"/>
</dbReference>
<name>A0A0M2R654_9PROT</name>
<dbReference type="EMBL" id="LANI01000004">
    <property type="protein sequence ID" value="KKJ77367.1"/>
    <property type="molecule type" value="Genomic_DNA"/>
</dbReference>
<reference evidence="3 4" key="1">
    <citation type="submission" date="2015-03" db="EMBL/GenBank/DDBJ databases">
        <title>Genome sequence of Kiloniella sp. P1-1, isolated from the gut microflora of Pacific white shrimp, Penaeus vannamei.</title>
        <authorList>
            <person name="Shao Z."/>
            <person name="Wang L."/>
            <person name="Li X."/>
        </authorList>
    </citation>
    <scope>NUCLEOTIDE SEQUENCE [LARGE SCALE GENOMIC DNA]</scope>
    <source>
        <strain evidence="3 4">P1-1</strain>
    </source>
</reference>